<feature type="compositionally biased region" description="Polar residues" evidence="1">
    <location>
        <begin position="71"/>
        <end position="87"/>
    </location>
</feature>
<evidence type="ECO:0000256" key="1">
    <source>
        <dbReference type="SAM" id="MobiDB-lite"/>
    </source>
</evidence>
<feature type="compositionally biased region" description="Basic and acidic residues" evidence="1">
    <location>
        <begin position="47"/>
        <end position="57"/>
    </location>
</feature>
<feature type="region of interest" description="Disordered" evidence="1">
    <location>
        <begin position="325"/>
        <end position="345"/>
    </location>
</feature>
<dbReference type="OrthoDB" id="10416579at2759"/>
<feature type="compositionally biased region" description="Low complexity" evidence="1">
    <location>
        <begin position="144"/>
        <end position="155"/>
    </location>
</feature>
<protein>
    <submittedName>
        <fullName evidence="2">Uncharacterized protein</fullName>
    </submittedName>
</protein>
<gene>
    <name evidence="2" type="ORF">C6P46_000373</name>
</gene>
<comment type="caution">
    <text evidence="2">The sequence shown here is derived from an EMBL/GenBank/DDBJ whole genome shotgun (WGS) entry which is preliminary data.</text>
</comment>
<accession>A0A9P6VUP4</accession>
<feature type="compositionally biased region" description="Basic and acidic residues" evidence="1">
    <location>
        <begin position="249"/>
        <end position="296"/>
    </location>
</feature>
<name>A0A9P6VUP4_RHOMI</name>
<reference evidence="2 3" key="1">
    <citation type="submission" date="2020-11" db="EMBL/GenBank/DDBJ databases">
        <title>Kefir isolates.</title>
        <authorList>
            <person name="Marcisauskas S."/>
            <person name="Kim Y."/>
            <person name="Blasche S."/>
        </authorList>
    </citation>
    <scope>NUCLEOTIDE SEQUENCE [LARGE SCALE GENOMIC DNA]</scope>
    <source>
        <strain evidence="2 3">KR</strain>
    </source>
</reference>
<sequence length="428" mass="45789">MSSVTSREAAAMKLSRRNLLAGYKIPKVQPVASSLQARIGGYDVVVDESRSGKESRPRAINPEAEPASMATGINSGGDSSPPGTRCQTIAGAHFAGKQSRARAAKQRKLKAGRAPAKKLAKRIGPSMPKRPRRKGPATTSKQHAVQPSAAAAGVAELEPMYPFRLGAKERAWKSWESLHVAPKPVGQPAPPAAASQSCESPTPSSARVTDSAMAPALESPVTISPNEAEDASKSLPGSRRTPSSKRHQHPDAHSPCADKKRKQAVETSERKAETPRKAKIRKVESPTSPEQDKDDLFMADTIIEPKKDELTPLLRAPSLKLDVKSGAADDREEAKVKPSASLSPSDLLTSAKEHVDATLSMLIKEEEKCTPCTAYTESLQAGFQLYTAVLRKEGAQADSFTHLAAAHQQMLDAVRAIHQANHVTVKAE</sequence>
<feature type="region of interest" description="Disordered" evidence="1">
    <location>
        <begin position="181"/>
        <end position="306"/>
    </location>
</feature>
<feature type="compositionally biased region" description="Basic residues" evidence="1">
    <location>
        <begin position="99"/>
        <end position="121"/>
    </location>
</feature>
<dbReference type="EMBL" id="PUHQ01000101">
    <property type="protein sequence ID" value="KAG0656217.1"/>
    <property type="molecule type" value="Genomic_DNA"/>
</dbReference>
<evidence type="ECO:0000313" key="3">
    <source>
        <dbReference type="Proteomes" id="UP000777482"/>
    </source>
</evidence>
<dbReference type="AlphaFoldDB" id="A0A9P6VUP4"/>
<keyword evidence="3" id="KW-1185">Reference proteome</keyword>
<evidence type="ECO:0000313" key="2">
    <source>
        <dbReference type="EMBL" id="KAG0656217.1"/>
    </source>
</evidence>
<proteinExistence type="predicted"/>
<feature type="region of interest" description="Disordered" evidence="1">
    <location>
        <begin position="47"/>
        <end position="157"/>
    </location>
</feature>
<dbReference type="Proteomes" id="UP000777482">
    <property type="component" value="Unassembled WGS sequence"/>
</dbReference>
<feature type="compositionally biased region" description="Polar residues" evidence="1">
    <location>
        <begin position="195"/>
        <end position="208"/>
    </location>
</feature>
<organism evidence="2 3">
    <name type="scientific">Rhodotorula mucilaginosa</name>
    <name type="common">Yeast</name>
    <name type="synonym">Rhodotorula rubra</name>
    <dbReference type="NCBI Taxonomy" id="5537"/>
    <lineage>
        <taxon>Eukaryota</taxon>
        <taxon>Fungi</taxon>
        <taxon>Dikarya</taxon>
        <taxon>Basidiomycota</taxon>
        <taxon>Pucciniomycotina</taxon>
        <taxon>Microbotryomycetes</taxon>
        <taxon>Sporidiobolales</taxon>
        <taxon>Sporidiobolaceae</taxon>
        <taxon>Rhodotorula</taxon>
    </lineage>
</organism>
<feature type="compositionally biased region" description="Basic and acidic residues" evidence="1">
    <location>
        <begin position="325"/>
        <end position="336"/>
    </location>
</feature>